<organism evidence="12 13">
    <name type="scientific">Lingula anatina</name>
    <name type="common">Brachiopod</name>
    <name type="synonym">Lingula unguis</name>
    <dbReference type="NCBI Taxonomy" id="7574"/>
    <lineage>
        <taxon>Eukaryota</taxon>
        <taxon>Metazoa</taxon>
        <taxon>Spiralia</taxon>
        <taxon>Lophotrochozoa</taxon>
        <taxon>Brachiopoda</taxon>
        <taxon>Linguliformea</taxon>
        <taxon>Lingulata</taxon>
        <taxon>Lingulida</taxon>
        <taxon>Linguloidea</taxon>
        <taxon>Lingulidae</taxon>
        <taxon>Lingula</taxon>
    </lineage>
</organism>
<evidence type="ECO:0000256" key="6">
    <source>
        <dbReference type="ARBA" id="ARBA00023187"/>
    </source>
</evidence>
<name>A0A1S3H210_LINAN</name>
<evidence type="ECO:0000256" key="2">
    <source>
        <dbReference type="ARBA" id="ARBA00004496"/>
    </source>
</evidence>
<dbReference type="InterPro" id="IPR025086">
    <property type="entry name" value="SDE2/SF3A3_SAP"/>
</dbReference>
<keyword evidence="12" id="KW-1185">Reference proteome</keyword>
<dbReference type="InParanoid" id="A0A1S3H210"/>
<accession>A0A1S3H210</accession>
<feature type="compositionally biased region" description="Low complexity" evidence="9">
    <location>
        <begin position="231"/>
        <end position="240"/>
    </location>
</feature>
<evidence type="ECO:0000256" key="3">
    <source>
        <dbReference type="ARBA" id="ARBA00008726"/>
    </source>
</evidence>
<feature type="region of interest" description="Disordered" evidence="9">
    <location>
        <begin position="128"/>
        <end position="158"/>
    </location>
</feature>
<dbReference type="GO" id="GO:0005634">
    <property type="term" value="C:nucleus"/>
    <property type="evidence" value="ECO:0007669"/>
    <property type="project" value="UniProtKB-SubCell"/>
</dbReference>
<evidence type="ECO:0000256" key="7">
    <source>
        <dbReference type="ARBA" id="ARBA00023242"/>
    </source>
</evidence>
<sequence>MFNIFVTIDRQKVRVYEACASDTICSIKEQITKEIKKGDFYLVCNGLKVADDAILHQDQVYHVCHRLPGGKGGFGSMLRAIGAQIEKTTNREACRDLSGRRMRDINNEKKYDVAEVYVDKSVNERCLQKAKPSASATVTLSDMSRKRKMGDTDSVDMKKKCKEMLGLDMEDLSDLSSDSDSESSSDSQPSTSNTGHSNGSKAPVDSDSDTNVPGPSGGYSNLGYNYKDGSKSPSSKPGPSQVKGDLNSASSSVSSTDIGQPRVQDKTTEQTSPGSLFSNATKTVSGAQGLLGQLPSPQGQEKKPVEQGTKENVTAVDPVNLEEFESQEALEQLGLDRLKCALMALGLKCGGTLQERASRLWSVKGKTPDEIDPALFAKPTKKKGSK</sequence>
<reference evidence="13" key="1">
    <citation type="submission" date="2025-08" db="UniProtKB">
        <authorList>
            <consortium name="RefSeq"/>
        </authorList>
    </citation>
    <scope>IDENTIFICATION</scope>
    <source>
        <tissue evidence="13">Gonads</tissue>
    </source>
</reference>
<dbReference type="GeneID" id="106151005"/>
<proteinExistence type="inferred from homology"/>
<dbReference type="PANTHER" id="PTHR12786:SF1">
    <property type="entry name" value="SPLICING REGULATOR SDE2"/>
    <property type="match status" value="1"/>
</dbReference>
<dbReference type="Proteomes" id="UP000085678">
    <property type="component" value="Unplaced"/>
</dbReference>
<dbReference type="OrthoDB" id="547031at2759"/>
<dbReference type="KEGG" id="lak:106151005"/>
<evidence type="ECO:0000256" key="9">
    <source>
        <dbReference type="SAM" id="MobiDB-lite"/>
    </source>
</evidence>
<evidence type="ECO:0000256" key="1">
    <source>
        <dbReference type="ARBA" id="ARBA00004123"/>
    </source>
</evidence>
<dbReference type="PANTHER" id="PTHR12786">
    <property type="entry name" value="SPLICING FACTOR SF3A-RELATED"/>
    <property type="match status" value="1"/>
</dbReference>
<feature type="compositionally biased region" description="Polar residues" evidence="9">
    <location>
        <begin position="269"/>
        <end position="286"/>
    </location>
</feature>
<evidence type="ECO:0000256" key="8">
    <source>
        <dbReference type="ARBA" id="ARBA00023306"/>
    </source>
</evidence>
<evidence type="ECO:0000256" key="4">
    <source>
        <dbReference type="ARBA" id="ARBA00022490"/>
    </source>
</evidence>
<feature type="compositionally biased region" description="Acidic residues" evidence="9">
    <location>
        <begin position="170"/>
        <end position="183"/>
    </location>
</feature>
<gene>
    <name evidence="13" type="primary">LOC106151005</name>
</gene>
<feature type="compositionally biased region" description="Polar residues" evidence="9">
    <location>
        <begin position="188"/>
        <end position="200"/>
    </location>
</feature>
<dbReference type="GO" id="GO:0008380">
    <property type="term" value="P:RNA splicing"/>
    <property type="evidence" value="ECO:0007669"/>
    <property type="project" value="UniProtKB-KW"/>
</dbReference>
<keyword evidence="7" id="KW-0539">Nucleus</keyword>
<dbReference type="RefSeq" id="XP_013379516.1">
    <property type="nucleotide sequence ID" value="XM_013524062.1"/>
</dbReference>
<feature type="compositionally biased region" description="Basic and acidic residues" evidence="9">
    <location>
        <begin position="300"/>
        <end position="309"/>
    </location>
</feature>
<feature type="domain" description="SDE2/SF3A3 SAP" evidence="10">
    <location>
        <begin position="300"/>
        <end position="378"/>
    </location>
</feature>
<dbReference type="Pfam" id="PF13297">
    <property type="entry name" value="SDE2_2C"/>
    <property type="match status" value="1"/>
</dbReference>
<feature type="compositionally biased region" description="Polar residues" evidence="9">
    <location>
        <begin position="209"/>
        <end position="223"/>
    </location>
</feature>
<protein>
    <submittedName>
        <fullName evidence="13">Replication stress response regulator SDE2-like</fullName>
    </submittedName>
</protein>
<evidence type="ECO:0000256" key="5">
    <source>
        <dbReference type="ARBA" id="ARBA00022664"/>
    </source>
</evidence>
<keyword evidence="5" id="KW-0507">mRNA processing</keyword>
<evidence type="ECO:0000259" key="11">
    <source>
        <dbReference type="Pfam" id="PF22782"/>
    </source>
</evidence>
<feature type="compositionally biased region" description="Basic and acidic residues" evidence="9">
    <location>
        <begin position="149"/>
        <end position="158"/>
    </location>
</feature>
<dbReference type="InterPro" id="IPR051421">
    <property type="entry name" value="RNA_Proc_DNA_Dmg_Regulator"/>
</dbReference>
<keyword evidence="8" id="KW-0131">Cell cycle</keyword>
<dbReference type="GO" id="GO:0006397">
    <property type="term" value="P:mRNA processing"/>
    <property type="evidence" value="ECO:0007669"/>
    <property type="project" value="UniProtKB-KW"/>
</dbReference>
<feature type="compositionally biased region" description="Polar residues" evidence="9">
    <location>
        <begin position="247"/>
        <end position="258"/>
    </location>
</feature>
<dbReference type="STRING" id="7574.A0A1S3H210"/>
<comment type="subcellular location">
    <subcellularLocation>
        <location evidence="2">Cytoplasm</location>
    </subcellularLocation>
    <subcellularLocation>
        <location evidence="1">Nucleus</location>
    </subcellularLocation>
</comment>
<keyword evidence="6" id="KW-0508">mRNA splicing</keyword>
<dbReference type="Pfam" id="PF22782">
    <property type="entry name" value="SDE2"/>
    <property type="match status" value="1"/>
</dbReference>
<evidence type="ECO:0000313" key="13">
    <source>
        <dbReference type="RefSeq" id="XP_013379516.1"/>
    </source>
</evidence>
<evidence type="ECO:0000259" key="10">
    <source>
        <dbReference type="Pfam" id="PF13297"/>
    </source>
</evidence>
<comment type="similarity">
    <text evidence="3">Belongs to the SDE2 family.</text>
</comment>
<dbReference type="InterPro" id="IPR053822">
    <property type="entry name" value="SDE2-like_dom"/>
</dbReference>
<evidence type="ECO:0000313" key="12">
    <source>
        <dbReference type="Proteomes" id="UP000085678"/>
    </source>
</evidence>
<feature type="region of interest" description="Disordered" evidence="9">
    <location>
        <begin position="367"/>
        <end position="386"/>
    </location>
</feature>
<feature type="domain" description="SDE2-like" evidence="11">
    <location>
        <begin position="69"/>
        <end position="164"/>
    </location>
</feature>
<feature type="region of interest" description="Disordered" evidence="9">
    <location>
        <begin position="170"/>
        <end position="313"/>
    </location>
</feature>
<dbReference type="AlphaFoldDB" id="A0A1S3H210"/>
<keyword evidence="4" id="KW-0963">Cytoplasm</keyword>
<dbReference type="GO" id="GO:0005737">
    <property type="term" value="C:cytoplasm"/>
    <property type="evidence" value="ECO:0007669"/>
    <property type="project" value="UniProtKB-SubCell"/>
</dbReference>